<dbReference type="RefSeq" id="WP_243366601.1">
    <property type="nucleotide sequence ID" value="NZ_CP094348.1"/>
</dbReference>
<dbReference type="EMBL" id="CP094348">
    <property type="protein sequence ID" value="UOB21169.1"/>
    <property type="molecule type" value="Genomic_DNA"/>
</dbReference>
<reference evidence="1" key="1">
    <citation type="submission" date="2022-03" db="EMBL/GenBank/DDBJ databases">
        <authorList>
            <person name="Vrbovska V."/>
            <person name="Kovarovic V."/>
            <person name="Botka T."/>
            <person name="Pantucek R."/>
        </authorList>
    </citation>
    <scope>NUCLEOTIDE SEQUENCE</scope>
    <source>
        <strain evidence="1">CCM 2609</strain>
    </source>
</reference>
<gene>
    <name evidence="1" type="ORF">MRZ06_03565</name>
</gene>
<proteinExistence type="predicted"/>
<dbReference type="Proteomes" id="UP000830343">
    <property type="component" value="Chromosome"/>
</dbReference>
<sequence>MNLHVNEIKLENERVNIFTEEQEMDVQATGTMVVDSDHYQFVYLLDDGEFHQLRFVQETWPMLKEYKDKEWYLYGKVKLDNFTEELQFLLENIEGNYNYGKDFTESVESVFEL</sequence>
<dbReference type="Pfam" id="PF19785">
    <property type="entry name" value="UPF0738"/>
    <property type="match status" value="1"/>
</dbReference>
<dbReference type="InterPro" id="IPR020908">
    <property type="entry name" value="UPF0738"/>
</dbReference>
<evidence type="ECO:0000313" key="2">
    <source>
        <dbReference type="Proteomes" id="UP000830343"/>
    </source>
</evidence>
<evidence type="ECO:0000313" key="1">
    <source>
        <dbReference type="EMBL" id="UOB21169.1"/>
    </source>
</evidence>
<name>A0ABY3ZW78_9STAP</name>
<accession>A0ABY3ZW78</accession>
<reference evidence="1" key="2">
    <citation type="submission" date="2022-04" db="EMBL/GenBank/DDBJ databases">
        <title>Antimicrobial genetic elements in methicillin-resistant Macrococcus armenti.</title>
        <authorList>
            <person name="Keller J.E."/>
            <person name="Schwendener S."/>
            <person name="Pantucek R."/>
            <person name="Perreten V."/>
        </authorList>
    </citation>
    <scope>NUCLEOTIDE SEQUENCE</scope>
    <source>
        <strain evidence="1">CCM 2609</strain>
    </source>
</reference>
<protein>
    <submittedName>
        <fullName evidence="1">Uncharacterized protein</fullName>
    </submittedName>
</protein>
<organism evidence="1 2">
    <name type="scientific">Macrococcus armenti</name>
    <dbReference type="NCBI Taxonomy" id="2875764"/>
    <lineage>
        <taxon>Bacteria</taxon>
        <taxon>Bacillati</taxon>
        <taxon>Bacillota</taxon>
        <taxon>Bacilli</taxon>
        <taxon>Bacillales</taxon>
        <taxon>Staphylococcaceae</taxon>
        <taxon>Macrococcus</taxon>
    </lineage>
</organism>
<keyword evidence="2" id="KW-1185">Reference proteome</keyword>